<gene>
    <name evidence="2" type="ORF">Cvel_10025</name>
</gene>
<accession>A0A0G4I0T7</accession>
<protein>
    <submittedName>
        <fullName evidence="2">Uncharacterized protein</fullName>
    </submittedName>
</protein>
<evidence type="ECO:0000256" key="1">
    <source>
        <dbReference type="SAM" id="MobiDB-lite"/>
    </source>
</evidence>
<dbReference type="VEuPathDB" id="CryptoDB:Cvel_10025"/>
<dbReference type="AlphaFoldDB" id="A0A0G4I0T7"/>
<proteinExistence type="predicted"/>
<feature type="compositionally biased region" description="Gly residues" evidence="1">
    <location>
        <begin position="407"/>
        <end position="418"/>
    </location>
</feature>
<name>A0A0G4I0T7_9ALVE</name>
<feature type="compositionally biased region" description="Polar residues" evidence="1">
    <location>
        <begin position="371"/>
        <end position="382"/>
    </location>
</feature>
<evidence type="ECO:0000313" key="2">
    <source>
        <dbReference type="EMBL" id="CEM50482.1"/>
    </source>
</evidence>
<feature type="region of interest" description="Disordered" evidence="1">
    <location>
        <begin position="370"/>
        <end position="424"/>
    </location>
</feature>
<sequence length="424" mass="46815">MIDDEFEARERKIGDLVIHGFDFSRCTAVTVASITDYEKERKKEVLDGNGRWVKQVAFPQQRKDFSSFAPVRLFFSDLAKAAGKENPSQVSQQLQIRHFRYWTEKDGGHKAEITLDSGDRGDWMDIVDSVKEREGVNRDGSIFWPPADSSSLSTDKRASTGRVFIHRGTTPLFRLFVRVQKALDAEAEGEASFAQQALISKYAQVYQDWNAATKGLKGERVVTRHLYKFLQEWQTSLPDREERDGNDKREGRGRDPVLKSSWRSPGFAEDSLSPKPVKADRPGAPKRGARRFGGNPGTVEKDQHARSKFGGECIPMRGGFGEVSKGAFRSGLFGADEWEGGPAAEEDEMKSTHSRAEGCAMGQVTFFPRSLAQQRSQASPPTDVSMGTGPSGTDASVVQSLMHINGLKGGESGEGDGGARPPRH</sequence>
<organism evidence="2">
    <name type="scientific">Chromera velia CCMP2878</name>
    <dbReference type="NCBI Taxonomy" id="1169474"/>
    <lineage>
        <taxon>Eukaryota</taxon>
        <taxon>Sar</taxon>
        <taxon>Alveolata</taxon>
        <taxon>Colpodellida</taxon>
        <taxon>Chromeraceae</taxon>
        <taxon>Chromera</taxon>
    </lineage>
</organism>
<dbReference type="EMBL" id="CDMZ01004676">
    <property type="protein sequence ID" value="CEM50482.1"/>
    <property type="molecule type" value="Genomic_DNA"/>
</dbReference>
<reference evidence="2" key="1">
    <citation type="submission" date="2014-11" db="EMBL/GenBank/DDBJ databases">
        <authorList>
            <person name="Otto D Thomas"/>
            <person name="Naeem Raeece"/>
        </authorList>
    </citation>
    <scope>NUCLEOTIDE SEQUENCE</scope>
</reference>
<feature type="compositionally biased region" description="Basic and acidic residues" evidence="1">
    <location>
        <begin position="238"/>
        <end position="257"/>
    </location>
</feature>
<feature type="region of interest" description="Disordered" evidence="1">
    <location>
        <begin position="238"/>
        <end position="304"/>
    </location>
</feature>
<dbReference type="PhylomeDB" id="A0A0G4I0T7"/>